<keyword evidence="3" id="KW-1185">Reference proteome</keyword>
<dbReference type="AlphaFoldDB" id="A0AAE3AQH9"/>
<dbReference type="SUPFAM" id="SSF69322">
    <property type="entry name" value="Tricorn protease domain 2"/>
    <property type="match status" value="1"/>
</dbReference>
<name>A0AAE3AQH9_9FIRM</name>
<protein>
    <submittedName>
        <fullName evidence="2">Uncharacterized protein</fullName>
    </submittedName>
</protein>
<organism evidence="2 3">
    <name type="scientific">Brotaphodocola catenula</name>
    <dbReference type="NCBI Taxonomy" id="2885361"/>
    <lineage>
        <taxon>Bacteria</taxon>
        <taxon>Bacillati</taxon>
        <taxon>Bacillota</taxon>
        <taxon>Clostridia</taxon>
        <taxon>Lachnospirales</taxon>
        <taxon>Lachnospiraceae</taxon>
        <taxon>Brotaphodocola</taxon>
    </lineage>
</organism>
<accession>A0AAE3AQH9</accession>
<sequence length="832" mass="94453">MEQETEKMYQIVKRIGILFGIFATALLIYFMIGNRNRSGAEETVYVALQDASLPTVYAETCGRTMNRMAGYRQEMDSSVAGELLTLIPEDRKLVLDIQNREDAITAIHYDVRSMDRQRLIERTDLENWTTTDSGIQAQLPIQNLIARDQEYLLQITLETEQHGSVYYYTRILWTDSARAQAMVDLAVNFSEKTFDPAQARELASYLETNTSQDENSYHRTTIHSSFSRLTWGKLGMQPSGEFQVALRELDGAMSSVQVKYPAVRQDEETGESEIYEVEENFTMKWNELRIYLMDYERDVNQIFSGKDADYSGKRILLGITDESRVEARKSPSGSVIAYRAGRELWTYDQKSGHAVKVFSFRGKSGDVRENDSRHDTRILSVGDDGSIEFLVYGYMNRGEHEGNMGIAGYVYQTEANALEERFFIPYSGSFTELEEDLNQLVCLNPSGMLYLYLKHAVYGIDLESRENMVVADRLEKGSYAVSVDQKRFAWQSGRSQGGAGVLYLMDLETGQSQEIDGGVGENVRVLGFVGRDLVYGTARESDRWIVNGRTEEEPMYNVKIVNDQMEVETTYQKEGYYISRVSVEESRIHLDRVVRSGDQSYAPTVEDTIVCNADIGQGRMDGIGWYASPTKGRVYFVQLDGEVRSRSIRTSVPDEISYEKADVLNLETDRTLGNMEFYAYASGQLRLVTMDFASAIQTAYEGMGYVTDSYHRLLWSRVDRSVTRTIRDPQTAFAPLFRHLDEFTGSQKYADGVLVLDGRGCSMMQMLYFIDQGTPVVAYTENGGYLLLCGYDAYNVTIFNPATGEMYKAGLNDSTEYFRRLGNDFVCALVVE</sequence>
<dbReference type="EMBL" id="JAJEPU010000020">
    <property type="protein sequence ID" value="MCC2164815.1"/>
    <property type="molecule type" value="Genomic_DNA"/>
</dbReference>
<keyword evidence="1" id="KW-1133">Transmembrane helix</keyword>
<evidence type="ECO:0000256" key="1">
    <source>
        <dbReference type="SAM" id="Phobius"/>
    </source>
</evidence>
<dbReference type="Proteomes" id="UP001198962">
    <property type="component" value="Unassembled WGS sequence"/>
</dbReference>
<keyword evidence="1" id="KW-0472">Membrane</keyword>
<evidence type="ECO:0000313" key="3">
    <source>
        <dbReference type="Proteomes" id="UP001198962"/>
    </source>
</evidence>
<proteinExistence type="predicted"/>
<reference evidence="2" key="1">
    <citation type="submission" date="2021-10" db="EMBL/GenBank/DDBJ databases">
        <title>Anaerobic single-cell dispensing facilitates the cultivation of human gut bacteria.</title>
        <authorList>
            <person name="Afrizal A."/>
        </authorList>
    </citation>
    <scope>NUCLEOTIDE SEQUENCE</scope>
    <source>
        <strain evidence="2">CLA-AA-H274</strain>
    </source>
</reference>
<keyword evidence="1" id="KW-0812">Transmembrane</keyword>
<dbReference type="RefSeq" id="WP_349061545.1">
    <property type="nucleotide sequence ID" value="NZ_JBBNJH010000038.1"/>
</dbReference>
<feature type="transmembrane region" description="Helical" evidence="1">
    <location>
        <begin position="12"/>
        <end position="32"/>
    </location>
</feature>
<comment type="caution">
    <text evidence="2">The sequence shown here is derived from an EMBL/GenBank/DDBJ whole genome shotgun (WGS) entry which is preliminary data.</text>
</comment>
<gene>
    <name evidence="2" type="ORF">LKD32_07960</name>
</gene>
<evidence type="ECO:0000313" key="2">
    <source>
        <dbReference type="EMBL" id="MCC2164815.1"/>
    </source>
</evidence>